<feature type="repeat" description="Solcar" evidence="10">
    <location>
        <begin position="254"/>
        <end position="341"/>
    </location>
</feature>
<accession>A0A0N4XT98</accession>
<evidence type="ECO:0000256" key="6">
    <source>
        <dbReference type="ARBA" id="ARBA00022792"/>
    </source>
</evidence>
<evidence type="ECO:0000256" key="8">
    <source>
        <dbReference type="ARBA" id="ARBA00023128"/>
    </source>
</evidence>
<evidence type="ECO:0000313" key="13">
    <source>
        <dbReference type="Proteomes" id="UP000271162"/>
    </source>
</evidence>
<evidence type="ECO:0000256" key="2">
    <source>
        <dbReference type="ARBA" id="ARBA00006375"/>
    </source>
</evidence>
<organism evidence="14">
    <name type="scientific">Nippostrongylus brasiliensis</name>
    <name type="common">Rat hookworm</name>
    <dbReference type="NCBI Taxonomy" id="27835"/>
    <lineage>
        <taxon>Eukaryota</taxon>
        <taxon>Metazoa</taxon>
        <taxon>Ecdysozoa</taxon>
        <taxon>Nematoda</taxon>
        <taxon>Chromadorea</taxon>
        <taxon>Rhabditida</taxon>
        <taxon>Rhabditina</taxon>
        <taxon>Rhabditomorpha</taxon>
        <taxon>Strongyloidea</taxon>
        <taxon>Heligmosomidae</taxon>
        <taxon>Nippostrongylus</taxon>
    </lineage>
</organism>
<proteinExistence type="inferred from homology"/>
<dbReference type="GO" id="GO:0051724">
    <property type="term" value="F:NAD transmembrane transporter activity"/>
    <property type="evidence" value="ECO:0007669"/>
    <property type="project" value="TreeGrafter"/>
</dbReference>
<keyword evidence="9 10" id="KW-0472">Membrane</keyword>
<keyword evidence="3 11" id="KW-0813">Transport</keyword>
<dbReference type="SUPFAM" id="SSF103506">
    <property type="entry name" value="Mitochondrial carrier"/>
    <property type="match status" value="1"/>
</dbReference>
<dbReference type="STRING" id="27835.A0A0N4XT98"/>
<dbReference type="Pfam" id="PF00153">
    <property type="entry name" value="Mito_carr"/>
    <property type="match status" value="3"/>
</dbReference>
<keyword evidence="8" id="KW-0496">Mitochondrion</keyword>
<evidence type="ECO:0000256" key="7">
    <source>
        <dbReference type="ARBA" id="ARBA00022989"/>
    </source>
</evidence>
<dbReference type="PANTHER" id="PTHR46131:SF1">
    <property type="entry name" value="SD08549P"/>
    <property type="match status" value="1"/>
</dbReference>
<evidence type="ECO:0000256" key="3">
    <source>
        <dbReference type="ARBA" id="ARBA00022448"/>
    </source>
</evidence>
<protein>
    <submittedName>
        <fullName evidence="14">Solute carrier family 25 member 51</fullName>
    </submittedName>
</protein>
<dbReference type="InterPro" id="IPR023395">
    <property type="entry name" value="MCP_dom_sf"/>
</dbReference>
<dbReference type="WBParaSite" id="NBR_0000580701-mRNA-1">
    <property type="protein sequence ID" value="NBR_0000580701-mRNA-1"/>
    <property type="gene ID" value="NBR_0000580701"/>
</dbReference>
<evidence type="ECO:0000256" key="9">
    <source>
        <dbReference type="ARBA" id="ARBA00023136"/>
    </source>
</evidence>
<dbReference type="EMBL" id="UYSL01019760">
    <property type="protein sequence ID" value="VDL69397.1"/>
    <property type="molecule type" value="Genomic_DNA"/>
</dbReference>
<evidence type="ECO:0000313" key="12">
    <source>
        <dbReference type="EMBL" id="VDL69397.1"/>
    </source>
</evidence>
<feature type="repeat" description="Solcar" evidence="10">
    <location>
        <begin position="45"/>
        <end position="125"/>
    </location>
</feature>
<keyword evidence="5" id="KW-0677">Repeat</keyword>
<comment type="subcellular location">
    <subcellularLocation>
        <location evidence="1">Mitochondrion inner membrane</location>
        <topology evidence="1">Multi-pass membrane protein</topology>
    </subcellularLocation>
</comment>
<dbReference type="OMA" id="GCAFNTG"/>
<keyword evidence="13" id="KW-1185">Reference proteome</keyword>
<reference evidence="14" key="1">
    <citation type="submission" date="2017-02" db="UniProtKB">
        <authorList>
            <consortium name="WormBaseParasite"/>
        </authorList>
    </citation>
    <scope>IDENTIFICATION</scope>
</reference>
<reference evidence="12 13" key="2">
    <citation type="submission" date="2018-11" db="EMBL/GenBank/DDBJ databases">
        <authorList>
            <consortium name="Pathogen Informatics"/>
        </authorList>
    </citation>
    <scope>NUCLEOTIDE SEQUENCE [LARGE SCALE GENOMIC DNA]</scope>
</reference>
<sequence>MLRLMIGVCTLDWLLADERGKPVPMDLCSILVEGPMVASKQDGREIRHADFLCGWGAGCIETCTLFPSSKIIFRQQLHGFSARVAWSQLKSEGLRRLYRGLLPPLIMRTSSRALMFGLYDEFQSYLACPHSPPNTSFSLCHAQAAFLGKRQRSPPPLKPFGGLNVNLTAGICEASLCPLERVQVLLQTSAYHDQFKNTGEAFHALRIYGYREYYRGLSVILARNSLSNALFFTLKEPFKKTVIDTRPSQSHIATHLIADFVSGAILGACISTVFFPMNVVKNHMQSKVGVAFENPISVFCELWRERQGSLRGLYLGVHLNFTRSLLAWGITNTVYELLRRTLKPCEEDS</sequence>
<keyword evidence="6" id="KW-0999">Mitochondrion inner membrane</keyword>
<dbReference type="PROSITE" id="PS50920">
    <property type="entry name" value="SOLCAR"/>
    <property type="match status" value="3"/>
</dbReference>
<keyword evidence="7" id="KW-1133">Transmembrane helix</keyword>
<feature type="repeat" description="Solcar" evidence="10">
    <location>
        <begin position="161"/>
        <end position="241"/>
    </location>
</feature>
<dbReference type="GO" id="GO:0005743">
    <property type="term" value="C:mitochondrial inner membrane"/>
    <property type="evidence" value="ECO:0007669"/>
    <property type="project" value="UniProtKB-SubCell"/>
</dbReference>
<gene>
    <name evidence="12" type="ORF">NBR_LOCUS5808</name>
</gene>
<evidence type="ECO:0000256" key="1">
    <source>
        <dbReference type="ARBA" id="ARBA00004448"/>
    </source>
</evidence>
<comment type="similarity">
    <text evidence="2 11">Belongs to the mitochondrial carrier (TC 2.A.29) family.</text>
</comment>
<evidence type="ECO:0000313" key="14">
    <source>
        <dbReference type="WBParaSite" id="NBR_0000580701-mRNA-1"/>
    </source>
</evidence>
<dbReference type="InterPro" id="IPR018108">
    <property type="entry name" value="MCP_transmembrane"/>
</dbReference>
<evidence type="ECO:0000256" key="4">
    <source>
        <dbReference type="ARBA" id="ARBA00022692"/>
    </source>
</evidence>
<dbReference type="PANTHER" id="PTHR46131">
    <property type="entry name" value="SD08549P"/>
    <property type="match status" value="1"/>
</dbReference>
<dbReference type="Gene3D" id="1.50.40.10">
    <property type="entry name" value="Mitochondrial carrier domain"/>
    <property type="match status" value="1"/>
</dbReference>
<name>A0A0N4XT98_NIPBR</name>
<dbReference type="AlphaFoldDB" id="A0A0N4XT98"/>
<evidence type="ECO:0000256" key="5">
    <source>
        <dbReference type="ARBA" id="ARBA00022737"/>
    </source>
</evidence>
<dbReference type="InterPro" id="IPR052465">
    <property type="entry name" value="Mito_NAD+_Carrier"/>
</dbReference>
<keyword evidence="4 10" id="KW-0812">Transmembrane</keyword>
<dbReference type="Proteomes" id="UP000271162">
    <property type="component" value="Unassembled WGS sequence"/>
</dbReference>
<evidence type="ECO:0000256" key="11">
    <source>
        <dbReference type="RuleBase" id="RU000488"/>
    </source>
</evidence>
<evidence type="ECO:0000256" key="10">
    <source>
        <dbReference type="PROSITE-ProRule" id="PRU00282"/>
    </source>
</evidence>